<dbReference type="GO" id="GO:0015977">
    <property type="term" value="P:carbon fixation"/>
    <property type="evidence" value="ECO:0007669"/>
    <property type="project" value="InterPro"/>
</dbReference>
<evidence type="ECO:0000313" key="8">
    <source>
        <dbReference type="Proteomes" id="UP000648908"/>
    </source>
</evidence>
<dbReference type="AlphaFoldDB" id="A0A8K0Y2Q2"/>
<gene>
    <name evidence="7" type="ORF">JL811_15750</name>
</gene>
<evidence type="ECO:0000313" key="7">
    <source>
        <dbReference type="EMBL" id="MBL4918679.1"/>
    </source>
</evidence>
<sequence>MNDRNTGATAKTGASQARVTATYDIESAKGVTHAAAVLAGEQSTGTFLRLAGETDALRDRSAARIEAVEVTGRSDHPALPVREAGASYERGRVTISWPLGTFGTSLPVLMATIAGNLFELAELSAARLVDLTLPADFARAHPGPKFGAAGTRAAMGGHNGPLIGTIIKPSVGLSPAETAELVRSMAAAGIDFIKDDELQADGPDCPLADRVAQVMAVLNDHAERSGKRVLYAFNISGEIDEMRRNLDLLERHGAACAMVCLNAVGLPGLRVVRDHTAMPIHGHRAGWGLFSRSPQVGIDFPVMQKLWRLAGADHLHVNGLASKFTEADLSVARSARAVQAPACDGEAPAMTAMPVFSSGQTVWQLGPSRQVLGNDDFIFCAGGGLIGHPDRAGAGVTAMRQAAEAARDGITLEEKAKTAPELARAMAHFPKPEIDARVFAG</sequence>
<dbReference type="GO" id="GO:0000287">
    <property type="term" value="F:magnesium ion binding"/>
    <property type="evidence" value="ECO:0007669"/>
    <property type="project" value="InterPro"/>
</dbReference>
<dbReference type="InterPro" id="IPR033966">
    <property type="entry name" value="RuBisCO"/>
</dbReference>
<comment type="similarity">
    <text evidence="4">Belongs to the RuBisCO large chain family.</text>
</comment>
<dbReference type="Pfam" id="PF00016">
    <property type="entry name" value="RuBisCO_large"/>
    <property type="match status" value="1"/>
</dbReference>
<name>A0A8K0Y2Q2_9RHOB</name>
<dbReference type="EMBL" id="JAESVN010000008">
    <property type="protein sequence ID" value="MBL4918679.1"/>
    <property type="molecule type" value="Genomic_DNA"/>
</dbReference>
<feature type="domain" description="Ribulose bisphosphate carboxylase large subunit ferrodoxin-like N-terminal" evidence="6">
    <location>
        <begin position="17"/>
        <end position="136"/>
    </location>
</feature>
<dbReference type="InterPro" id="IPR036376">
    <property type="entry name" value="RuBisCO_lsu_C_sf"/>
</dbReference>
<evidence type="ECO:0000259" key="5">
    <source>
        <dbReference type="Pfam" id="PF00016"/>
    </source>
</evidence>
<evidence type="ECO:0000256" key="3">
    <source>
        <dbReference type="ARBA" id="ARBA00022842"/>
    </source>
</evidence>
<dbReference type="Gene3D" id="3.30.70.150">
    <property type="entry name" value="RuBisCO large subunit, N-terminal domain"/>
    <property type="match status" value="1"/>
</dbReference>
<dbReference type="InterPro" id="IPR036422">
    <property type="entry name" value="RuBisCO_lsu_N_sf"/>
</dbReference>
<dbReference type="RefSeq" id="WP_202689660.1">
    <property type="nucleotide sequence ID" value="NZ_JAESVN010000008.1"/>
</dbReference>
<dbReference type="PANTHER" id="PTHR42704:SF17">
    <property type="entry name" value="RIBULOSE BISPHOSPHATE CARBOXYLASE LARGE CHAIN"/>
    <property type="match status" value="1"/>
</dbReference>
<dbReference type="InterPro" id="IPR017443">
    <property type="entry name" value="RuBisCO_lsu_fd_N"/>
</dbReference>
<reference evidence="7" key="1">
    <citation type="submission" date="2021-01" db="EMBL/GenBank/DDBJ databases">
        <title>Tabrizicola alba sp. nov. a motile alkaliphilic bacterium isolated from a soda lake.</title>
        <authorList>
            <person name="Szuroczki S."/>
            <person name="Abbaszade G."/>
            <person name="Schumann P."/>
            <person name="Toth E."/>
        </authorList>
    </citation>
    <scope>NUCLEOTIDE SEQUENCE</scope>
    <source>
        <strain evidence="7">DMG-N-6</strain>
    </source>
</reference>
<comment type="caution">
    <text evidence="7">The sequence shown here is derived from an EMBL/GenBank/DDBJ whole genome shotgun (WGS) entry which is preliminary data.</text>
</comment>
<dbReference type="SUPFAM" id="SSF51649">
    <property type="entry name" value="RuBisCo, C-terminal domain"/>
    <property type="match status" value="1"/>
</dbReference>
<organism evidence="7 8">
    <name type="scientific">Szabonella alba</name>
    <dbReference type="NCBI Taxonomy" id="2804194"/>
    <lineage>
        <taxon>Bacteria</taxon>
        <taxon>Pseudomonadati</taxon>
        <taxon>Pseudomonadota</taxon>
        <taxon>Alphaproteobacteria</taxon>
        <taxon>Rhodobacterales</taxon>
        <taxon>Paracoccaceae</taxon>
        <taxon>Szabonella</taxon>
    </lineage>
</organism>
<dbReference type="GO" id="GO:0016984">
    <property type="term" value="F:ribulose-bisphosphate carboxylase activity"/>
    <property type="evidence" value="ECO:0007669"/>
    <property type="project" value="InterPro"/>
</dbReference>
<keyword evidence="3" id="KW-0460">Magnesium</keyword>
<keyword evidence="8" id="KW-1185">Reference proteome</keyword>
<accession>A0A8K0Y2Q2</accession>
<dbReference type="PANTHER" id="PTHR42704">
    <property type="entry name" value="RIBULOSE BISPHOSPHATE CARBOXYLASE"/>
    <property type="match status" value="1"/>
</dbReference>
<dbReference type="SFLD" id="SFLDS00014">
    <property type="entry name" value="RuBisCO"/>
    <property type="match status" value="1"/>
</dbReference>
<evidence type="ECO:0000259" key="6">
    <source>
        <dbReference type="Pfam" id="PF02788"/>
    </source>
</evidence>
<evidence type="ECO:0000256" key="2">
    <source>
        <dbReference type="ARBA" id="ARBA00022723"/>
    </source>
</evidence>
<dbReference type="PROSITE" id="PS00157">
    <property type="entry name" value="RUBISCO_LARGE"/>
    <property type="match status" value="1"/>
</dbReference>
<dbReference type="SUPFAM" id="SSF54966">
    <property type="entry name" value="RuBisCO, large subunit, small (N-terminal) domain"/>
    <property type="match status" value="1"/>
</dbReference>
<proteinExistence type="inferred from homology"/>
<evidence type="ECO:0000256" key="1">
    <source>
        <dbReference type="ARBA" id="ARBA00001946"/>
    </source>
</evidence>
<protein>
    <submittedName>
        <fullName evidence="7">Ribulose-bisphosphate carboxylase large subunit family protein</fullName>
    </submittedName>
</protein>
<evidence type="ECO:0000256" key="4">
    <source>
        <dbReference type="RuleBase" id="RU003834"/>
    </source>
</evidence>
<comment type="cofactor">
    <cofactor evidence="1">
        <name>Mg(2+)</name>
        <dbReference type="ChEBI" id="CHEBI:18420"/>
    </cofactor>
</comment>
<dbReference type="Pfam" id="PF02788">
    <property type="entry name" value="RuBisCO_large_N"/>
    <property type="match status" value="1"/>
</dbReference>
<dbReference type="Proteomes" id="UP000648908">
    <property type="component" value="Unassembled WGS sequence"/>
</dbReference>
<feature type="domain" description="Ribulose bisphosphate carboxylase large subunit C-terminal" evidence="5">
    <location>
        <begin position="150"/>
        <end position="428"/>
    </location>
</feature>
<dbReference type="CDD" id="cd08207">
    <property type="entry name" value="RLP_NonPhot"/>
    <property type="match status" value="1"/>
</dbReference>
<dbReference type="InterPro" id="IPR000685">
    <property type="entry name" value="RuBisCO_lsu_C"/>
</dbReference>
<keyword evidence="2" id="KW-0479">Metal-binding</keyword>
<dbReference type="SFLD" id="SFLDG00301">
    <property type="entry name" value="RuBisCO-like_proteins"/>
    <property type="match status" value="1"/>
</dbReference>
<dbReference type="InterPro" id="IPR020878">
    <property type="entry name" value="RuBisCo_large_chain_AS"/>
</dbReference>
<dbReference type="Gene3D" id="3.20.20.110">
    <property type="entry name" value="Ribulose bisphosphate carboxylase, large subunit, C-terminal domain"/>
    <property type="match status" value="1"/>
</dbReference>